<dbReference type="GO" id="GO:0016226">
    <property type="term" value="P:iron-sulfur cluster assembly"/>
    <property type="evidence" value="ECO:0007669"/>
    <property type="project" value="TreeGrafter"/>
</dbReference>
<dbReference type="PANTHER" id="PTHR22602">
    <property type="entry name" value="TRANSFERASE CAF17, MITOCHONDRIAL-RELATED"/>
    <property type="match status" value="1"/>
</dbReference>
<dbReference type="SUPFAM" id="SSF103025">
    <property type="entry name" value="Folate-binding domain"/>
    <property type="match status" value="1"/>
</dbReference>
<reference evidence="2" key="1">
    <citation type="submission" date="2018-06" db="EMBL/GenBank/DDBJ databases">
        <authorList>
            <person name="Zhirakovskaya E."/>
        </authorList>
    </citation>
    <scope>NUCLEOTIDE SEQUENCE</scope>
</reference>
<gene>
    <name evidence="2" type="ORF">MNBD_GAMMA11-3024</name>
</gene>
<sequence length="353" mass="38912">MKPEWLDFLKDAGAEIEDNQVTSFGNLQREQRVIHSGLTICDLSHQGLISVDGKDAADFLQGQLTNDIRDVSEQHSQLSAYCTHKGRMLANFRIFKRDESFYLRLPQSQLEATLKRINMFILMSKVSIRDASNALVRIGVSGPKAHEQLSSIISALPAVVDAMTRANGYTIIKCPGTLHRYEIYGELEAMKTLWGQLDVNAAPVGASCWEGLDILAGIPTIYPQTAEAFIPQMANMQLINGVSFQKGCYTGQEIVARMQYLGKLKRQMFRIHIDTSDVVNPGEKLFGKASTSGQGPGEIVNAQMDSEGGYTALAVINIADAEANNLQLNDENGPRISVETLPYTIEEKQKASQ</sequence>
<dbReference type="Gene3D" id="3.30.70.1630">
    <property type="match status" value="1"/>
</dbReference>
<protein>
    <submittedName>
        <fullName evidence="2">tRNA-modifying protein YgfZ</fullName>
    </submittedName>
</protein>
<dbReference type="NCBIfam" id="TIGR03317">
    <property type="entry name" value="ygfZ_signature"/>
    <property type="match status" value="1"/>
</dbReference>
<organism evidence="2">
    <name type="scientific">hydrothermal vent metagenome</name>
    <dbReference type="NCBI Taxonomy" id="652676"/>
    <lineage>
        <taxon>unclassified sequences</taxon>
        <taxon>metagenomes</taxon>
        <taxon>ecological metagenomes</taxon>
    </lineage>
</organism>
<name>A0A3B0X5U9_9ZZZZ</name>
<accession>A0A3B0X5U9</accession>
<dbReference type="PIRSF" id="PIRSF006487">
    <property type="entry name" value="GcvT"/>
    <property type="match status" value="1"/>
</dbReference>
<dbReference type="PANTHER" id="PTHR22602:SF0">
    <property type="entry name" value="TRANSFERASE CAF17, MITOCHONDRIAL-RELATED"/>
    <property type="match status" value="1"/>
</dbReference>
<proteinExistence type="predicted"/>
<evidence type="ECO:0000259" key="1">
    <source>
        <dbReference type="Pfam" id="PF01571"/>
    </source>
</evidence>
<dbReference type="InterPro" id="IPR006222">
    <property type="entry name" value="GCVT_N"/>
</dbReference>
<dbReference type="AlphaFoldDB" id="A0A3B0X5U9"/>
<evidence type="ECO:0000313" key="2">
    <source>
        <dbReference type="EMBL" id="VAW63101.1"/>
    </source>
</evidence>
<dbReference type="InterPro" id="IPR045179">
    <property type="entry name" value="YgfZ/GcvT"/>
</dbReference>
<dbReference type="Gene3D" id="2.40.30.160">
    <property type="match status" value="1"/>
</dbReference>
<dbReference type="Pfam" id="PF01571">
    <property type="entry name" value="GCV_T"/>
    <property type="match status" value="1"/>
</dbReference>
<dbReference type="EMBL" id="UOFG01000193">
    <property type="protein sequence ID" value="VAW63101.1"/>
    <property type="molecule type" value="Genomic_DNA"/>
</dbReference>
<feature type="domain" description="GCVT N-terminal" evidence="1">
    <location>
        <begin position="24"/>
        <end position="155"/>
    </location>
</feature>
<dbReference type="InterPro" id="IPR017703">
    <property type="entry name" value="YgfZ/GCV_T_CS"/>
</dbReference>
<dbReference type="InterPro" id="IPR029043">
    <property type="entry name" value="GcvT/YgfZ_C"/>
</dbReference>
<dbReference type="SUPFAM" id="SSF101790">
    <property type="entry name" value="Aminomethyltransferase beta-barrel domain"/>
    <property type="match status" value="1"/>
</dbReference>
<dbReference type="Gene3D" id="3.30.70.1400">
    <property type="entry name" value="Aminomethyltransferase beta-barrel domains"/>
    <property type="match status" value="1"/>
</dbReference>